<feature type="region of interest" description="Disordered" evidence="1">
    <location>
        <begin position="115"/>
        <end position="210"/>
    </location>
</feature>
<comment type="caution">
    <text evidence="2">The sequence shown here is derived from an EMBL/GenBank/DDBJ whole genome shotgun (WGS) entry which is preliminary data.</text>
</comment>
<feature type="compositionally biased region" description="Polar residues" evidence="1">
    <location>
        <begin position="141"/>
        <end position="156"/>
    </location>
</feature>
<gene>
    <name evidence="2" type="ORF">DIS24_g6406</name>
</gene>
<sequence>MSLALKEQGYVVMPSRPPRSPVSVIVQSLLLCFRSLSRAKALKITIPYSESAEQLLNACSKALHEGLQTPTIDYKKTYSGREWVRDDWTAYNINDYDETTLPVAWNPLVSDPPPAYVEHDGTAAIGNPTKAHLKHPDFSHQPRQMSPSIPDTESPSFSPPPVTPAASHTLGKRKRSHEDGSAESPSPSLPEDRRKIRYSHPPRQTSSSLADTLLPSSICSLPATLPLSSLLGELPAQDRSSPLPAEEGLPILPHRRFRISKRSAVGAGPNSALFDTGQWHLFNNALTWLTTAWDVLPAAHAVFLPELRTLAHAIRECDKATFNQTRVKCMVDLVRRERAAPCRGEGLWEREGGHGERVEEVTRWLYQHVGAEADTAVVYELLALDDMVRFLEMAERGEDRREEELCRRGLVIQMGTCIMVALFKTD</sequence>
<keyword evidence="3" id="KW-1185">Reference proteome</keyword>
<dbReference type="AlphaFoldDB" id="A0AA40CTJ5"/>
<evidence type="ECO:0000256" key="1">
    <source>
        <dbReference type="SAM" id="MobiDB-lite"/>
    </source>
</evidence>
<dbReference type="EMBL" id="JAUJDW010000031">
    <property type="protein sequence ID" value="KAK0650825.1"/>
    <property type="molecule type" value="Genomic_DNA"/>
</dbReference>
<reference evidence="2" key="1">
    <citation type="submission" date="2023-06" db="EMBL/GenBank/DDBJ databases">
        <title>Multi-omics analyses reveal the molecular pathogenesis toolkit of Lasiodiplodia hormozganensis, a cross-kingdom pathogen.</title>
        <authorList>
            <person name="Felix C."/>
            <person name="Meneses R."/>
            <person name="Goncalves M.F.M."/>
            <person name="Tilleman L."/>
            <person name="Duarte A.S."/>
            <person name="Jorrin-Novo J.V."/>
            <person name="Van De Peer Y."/>
            <person name="Deforce D."/>
            <person name="Van Nieuwerburgh F."/>
            <person name="Esteves A.C."/>
            <person name="Alves A."/>
        </authorList>
    </citation>
    <scope>NUCLEOTIDE SEQUENCE</scope>
    <source>
        <strain evidence="2">CBS 339.90</strain>
    </source>
</reference>
<organism evidence="2 3">
    <name type="scientific">Lasiodiplodia hormozganensis</name>
    <dbReference type="NCBI Taxonomy" id="869390"/>
    <lineage>
        <taxon>Eukaryota</taxon>
        <taxon>Fungi</taxon>
        <taxon>Dikarya</taxon>
        <taxon>Ascomycota</taxon>
        <taxon>Pezizomycotina</taxon>
        <taxon>Dothideomycetes</taxon>
        <taxon>Dothideomycetes incertae sedis</taxon>
        <taxon>Botryosphaeriales</taxon>
        <taxon>Botryosphaeriaceae</taxon>
        <taxon>Lasiodiplodia</taxon>
    </lineage>
</organism>
<protein>
    <submittedName>
        <fullName evidence="2">Uncharacterized protein</fullName>
    </submittedName>
</protein>
<evidence type="ECO:0000313" key="3">
    <source>
        <dbReference type="Proteomes" id="UP001175001"/>
    </source>
</evidence>
<name>A0AA40CTJ5_9PEZI</name>
<dbReference type="Proteomes" id="UP001175001">
    <property type="component" value="Unassembled WGS sequence"/>
</dbReference>
<proteinExistence type="predicted"/>
<evidence type="ECO:0000313" key="2">
    <source>
        <dbReference type="EMBL" id="KAK0650825.1"/>
    </source>
</evidence>
<accession>A0AA40CTJ5</accession>